<feature type="transmembrane region" description="Helical" evidence="1">
    <location>
        <begin position="285"/>
        <end position="305"/>
    </location>
</feature>
<evidence type="ECO:0000256" key="1">
    <source>
        <dbReference type="SAM" id="Phobius"/>
    </source>
</evidence>
<dbReference type="InterPro" id="IPR003675">
    <property type="entry name" value="Rce1/LyrA-like_dom"/>
</dbReference>
<feature type="transmembrane region" description="Helical" evidence="1">
    <location>
        <begin position="232"/>
        <end position="252"/>
    </location>
</feature>
<gene>
    <name evidence="3" type="ORF">ACFO4E_14880</name>
</gene>
<evidence type="ECO:0000259" key="2">
    <source>
        <dbReference type="Pfam" id="PF02517"/>
    </source>
</evidence>
<keyword evidence="1" id="KW-1133">Transmembrane helix</keyword>
<reference evidence="4" key="1">
    <citation type="journal article" date="2019" name="Int. J. Syst. Evol. Microbiol.">
        <title>The Global Catalogue of Microorganisms (GCM) 10K type strain sequencing project: providing services to taxonomists for standard genome sequencing and annotation.</title>
        <authorList>
            <consortium name="The Broad Institute Genomics Platform"/>
            <consortium name="The Broad Institute Genome Sequencing Center for Infectious Disease"/>
            <person name="Wu L."/>
            <person name="Ma J."/>
        </authorList>
    </citation>
    <scope>NUCLEOTIDE SEQUENCE [LARGE SCALE GENOMIC DNA]</scope>
    <source>
        <strain evidence="4">XZYJ18</strain>
    </source>
</reference>
<dbReference type="Proteomes" id="UP001595923">
    <property type="component" value="Unassembled WGS sequence"/>
</dbReference>
<feature type="transmembrane region" description="Helical" evidence="1">
    <location>
        <begin position="258"/>
        <end position="278"/>
    </location>
</feature>
<comment type="caution">
    <text evidence="3">The sequence shown here is derived from an EMBL/GenBank/DDBJ whole genome shotgun (WGS) entry which is preliminary data.</text>
</comment>
<feature type="transmembrane region" description="Helical" evidence="1">
    <location>
        <begin position="164"/>
        <end position="183"/>
    </location>
</feature>
<dbReference type="EC" id="3.4.-.-" evidence="3"/>
<organism evidence="3 4">
    <name type="scientific">Nocardiopsis mangrovi</name>
    <dbReference type="NCBI Taxonomy" id="1179818"/>
    <lineage>
        <taxon>Bacteria</taxon>
        <taxon>Bacillati</taxon>
        <taxon>Actinomycetota</taxon>
        <taxon>Actinomycetes</taxon>
        <taxon>Streptosporangiales</taxon>
        <taxon>Nocardiopsidaceae</taxon>
        <taxon>Nocardiopsis</taxon>
    </lineage>
</organism>
<sequence length="306" mass="33133">MNESTAARRAIVAAGAALLVASAVLLYATGHTVVPGSEDYRPGPVWRVWVPVVAAMVAIRLVPWTTPSGPVDERLRGKMRGRWPRLDLFVLAMCLLGFAAADPVLESVLHVISTALTPLSYFLAKAFFLFLVPVMLVGGFGVLRYDSGPDLPRLSLRVSEGWRWGGLAAIAVYALVAVSPWAVQPPMAGGTVPDRFTAVLVITISLLSSPILEEIFYRGMLQTRLEFVLGRWPGIVAASFAYSLFSLVGSGVPNGFPVALAMSVCVQGVAGVMFGYLWTRYRNMWLNIVLHSFITLLAPVPLSFWG</sequence>
<keyword evidence="3" id="KW-0378">Hydrolase</keyword>
<dbReference type="GO" id="GO:0016787">
    <property type="term" value="F:hydrolase activity"/>
    <property type="evidence" value="ECO:0007669"/>
    <property type="project" value="UniProtKB-KW"/>
</dbReference>
<feature type="transmembrane region" description="Helical" evidence="1">
    <location>
        <begin position="195"/>
        <end position="212"/>
    </location>
</feature>
<dbReference type="Pfam" id="PF02517">
    <property type="entry name" value="Rce1-like"/>
    <property type="match status" value="1"/>
</dbReference>
<keyword evidence="1" id="KW-0812">Transmembrane</keyword>
<dbReference type="RefSeq" id="WP_378574966.1">
    <property type="nucleotide sequence ID" value="NZ_JBHSFQ010000013.1"/>
</dbReference>
<accession>A0ABV9DWR7</accession>
<name>A0ABV9DWR7_9ACTN</name>
<feature type="transmembrane region" description="Helical" evidence="1">
    <location>
        <begin position="44"/>
        <end position="62"/>
    </location>
</feature>
<proteinExistence type="predicted"/>
<feature type="domain" description="CAAX prenyl protease 2/Lysostaphin resistance protein A-like" evidence="2">
    <location>
        <begin position="198"/>
        <end position="296"/>
    </location>
</feature>
<dbReference type="EMBL" id="JBHSFQ010000013">
    <property type="protein sequence ID" value="MFC4563147.1"/>
    <property type="molecule type" value="Genomic_DNA"/>
</dbReference>
<keyword evidence="4" id="KW-1185">Reference proteome</keyword>
<evidence type="ECO:0000313" key="4">
    <source>
        <dbReference type="Proteomes" id="UP001595923"/>
    </source>
</evidence>
<feature type="transmembrane region" description="Helical" evidence="1">
    <location>
        <begin position="83"/>
        <end position="101"/>
    </location>
</feature>
<evidence type="ECO:0000313" key="3">
    <source>
        <dbReference type="EMBL" id="MFC4563147.1"/>
    </source>
</evidence>
<keyword evidence="1" id="KW-0472">Membrane</keyword>
<protein>
    <submittedName>
        <fullName evidence="3">CPBP family intramembrane glutamic endopeptidase</fullName>
        <ecNumber evidence="3">3.4.-.-</ecNumber>
    </submittedName>
</protein>
<feature type="transmembrane region" description="Helical" evidence="1">
    <location>
        <begin position="121"/>
        <end position="143"/>
    </location>
</feature>